<dbReference type="Gene3D" id="3.40.30.10">
    <property type="entry name" value="Glutaredoxin"/>
    <property type="match status" value="1"/>
</dbReference>
<keyword evidence="1" id="KW-1015">Disulfide bond</keyword>
<dbReference type="GO" id="GO:0016491">
    <property type="term" value="F:oxidoreductase activity"/>
    <property type="evidence" value="ECO:0007669"/>
    <property type="project" value="InterPro"/>
</dbReference>
<proteinExistence type="predicted"/>
<accession>A0A846TW03</accession>
<evidence type="ECO:0000313" key="4">
    <source>
        <dbReference type="Proteomes" id="UP000587942"/>
    </source>
</evidence>
<reference evidence="3 4" key="1">
    <citation type="submission" date="2020-03" db="EMBL/GenBank/DDBJ databases">
        <authorList>
            <person name="Sun Q."/>
        </authorList>
    </citation>
    <scope>NUCLEOTIDE SEQUENCE [LARGE SCALE GENOMIC DNA]</scope>
    <source>
        <strain evidence="3 4">KACC 21451</strain>
    </source>
</reference>
<dbReference type="SUPFAM" id="SSF52833">
    <property type="entry name" value="Thioredoxin-like"/>
    <property type="match status" value="1"/>
</dbReference>
<dbReference type="InterPro" id="IPR036249">
    <property type="entry name" value="Thioredoxin-like_sf"/>
</dbReference>
<sequence>MANRGLNVGKPAPDFALPGTYNTKYSLSDFAGQPIIIVFLRGTW</sequence>
<evidence type="ECO:0000259" key="2">
    <source>
        <dbReference type="Pfam" id="PF00578"/>
    </source>
</evidence>
<protein>
    <submittedName>
        <fullName evidence="3">Redoxin domain-containing protein</fullName>
    </submittedName>
</protein>
<evidence type="ECO:0000256" key="1">
    <source>
        <dbReference type="ARBA" id="ARBA00023157"/>
    </source>
</evidence>
<dbReference type="Pfam" id="PF00578">
    <property type="entry name" value="AhpC-TSA"/>
    <property type="match status" value="1"/>
</dbReference>
<comment type="caution">
    <text evidence="3">The sequence shown here is derived from an EMBL/GenBank/DDBJ whole genome shotgun (WGS) entry which is preliminary data.</text>
</comment>
<evidence type="ECO:0000313" key="3">
    <source>
        <dbReference type="EMBL" id="NKE06531.1"/>
    </source>
</evidence>
<dbReference type="AlphaFoldDB" id="A0A846TW03"/>
<dbReference type="EMBL" id="JAAVUM010000009">
    <property type="protein sequence ID" value="NKE06531.1"/>
    <property type="molecule type" value="Genomic_DNA"/>
</dbReference>
<feature type="domain" description="Alkyl hydroperoxide reductase subunit C/ Thiol specific antioxidant" evidence="2">
    <location>
        <begin position="8"/>
        <end position="44"/>
    </location>
</feature>
<gene>
    <name evidence="3" type="ORF">GWK17_13815</name>
</gene>
<dbReference type="GO" id="GO:0016209">
    <property type="term" value="F:antioxidant activity"/>
    <property type="evidence" value="ECO:0007669"/>
    <property type="project" value="InterPro"/>
</dbReference>
<dbReference type="Proteomes" id="UP000587942">
    <property type="component" value="Unassembled WGS sequence"/>
</dbReference>
<dbReference type="InterPro" id="IPR000866">
    <property type="entry name" value="AhpC/TSA"/>
</dbReference>
<organism evidence="3 4">
    <name type="scientific">Mesobacillus selenatarsenatis</name>
    <dbReference type="NCBI Taxonomy" id="388741"/>
    <lineage>
        <taxon>Bacteria</taxon>
        <taxon>Bacillati</taxon>
        <taxon>Bacillota</taxon>
        <taxon>Bacilli</taxon>
        <taxon>Bacillales</taxon>
        <taxon>Bacillaceae</taxon>
        <taxon>Mesobacillus</taxon>
    </lineage>
</organism>
<name>A0A846TW03_9BACI</name>